<evidence type="ECO:0000313" key="4">
    <source>
        <dbReference type="Proteomes" id="UP000838763"/>
    </source>
</evidence>
<protein>
    <recommendedName>
        <fullName evidence="5">GH16 domain-containing protein</fullName>
    </recommendedName>
</protein>
<proteinExistence type="predicted"/>
<dbReference type="Proteomes" id="UP000838763">
    <property type="component" value="Unassembled WGS sequence"/>
</dbReference>
<dbReference type="PANTHER" id="PTHR10963">
    <property type="entry name" value="GLYCOSYL HYDROLASE-RELATED"/>
    <property type="match status" value="1"/>
</dbReference>
<sequence length="780" mass="81541">MSPSLRAITTLALAGAAQATTTWSLKDEYKGAGFFDKFNFYTVSPDPNWSYVQYRNQTDAKTLGLIGQTGEDVFIRADHTNKGDAVGRNSIRLESKETYTRALIIARFSKLPKPVCGSWPAFWTYGEPWPNVGEIDIMETWHDGTVSNSVMHTGDSSVYGNCKLESTGIRGGAGSVTTSNCDNLYADYVTQWPNQGCSVKDTDGPYGTASRAGTYAVEWTSEAIKVYSFKAGSEPANIGSSNPDTSSWGLPTMRVSNANCNIDRHFADQKIVLNMAFCGIPVQENEFWVNQSKCNTKTNYATCVDYVKNEPQDFADVSFQIKDIRVFTQTTVSTTTTSSTSTSSTSTSSTSTSSTSTTETSTEVTDEPTATETTAEPTATDGTAEPTATDVTEEPTATHGTEEPTATDGTEEPTATDGTNEPTATDGTNEPTATDGTEEPTATDGTEEPTATDGTEEPTATDGTEEPTATDGTEEPTATDGTEEPTATDGTEEPTATDGTEEPTATDGTEEPTATDGTEEPTATDGTEEPTATDGTEEPTATDGTEEPTATDGTEEPTATDGTEEPTATDGTEEPTATDGTEEPTATDGTEEPTATDGTEEPTCTDDTEEPTETDDGLVTSTVSTTIVETVTACPETVTNCPIGAVVTRTVAAYTTVCPAEDVTSAPVTTLETVSRDGRTTITSHITTIRTVTLCPPIATDCTPGDVVTEVVATTSVCDDDEVPAVTATPKPSSPVGKTNSTSPVAPCNGDDCSNPVVISGAVKAGMSVGLAALVAFFAL</sequence>
<feature type="compositionally biased region" description="Polar residues" evidence="1">
    <location>
        <begin position="416"/>
        <end position="435"/>
    </location>
</feature>
<gene>
    <name evidence="3" type="ORF">PPNO1_LOCUS2038</name>
</gene>
<keyword evidence="2" id="KW-0732">Signal</keyword>
<dbReference type="EMBL" id="CALLCH030000004">
    <property type="protein sequence ID" value="CAI4212272.1"/>
    <property type="molecule type" value="Genomic_DNA"/>
</dbReference>
<comment type="caution">
    <text evidence="3">The sequence shown here is derived from an EMBL/GenBank/DDBJ whole genome shotgun (WGS) entry which is preliminary data.</text>
</comment>
<dbReference type="Pfam" id="PF26113">
    <property type="entry name" value="GH16_XgeA"/>
    <property type="match status" value="1"/>
</dbReference>
<dbReference type="OrthoDB" id="192832at2759"/>
<reference evidence="3" key="1">
    <citation type="submission" date="2022-11" db="EMBL/GenBank/DDBJ databases">
        <authorList>
            <person name="Scott C."/>
            <person name="Bruce N."/>
        </authorList>
    </citation>
    <scope>NUCLEOTIDE SEQUENCE</scope>
</reference>
<feature type="compositionally biased region" description="Acidic residues" evidence="1">
    <location>
        <begin position="598"/>
        <end position="616"/>
    </location>
</feature>
<name>A0A9P1GYL9_9PEZI</name>
<evidence type="ECO:0000256" key="2">
    <source>
        <dbReference type="SAM" id="SignalP"/>
    </source>
</evidence>
<dbReference type="GO" id="GO:0009251">
    <property type="term" value="P:glucan catabolic process"/>
    <property type="evidence" value="ECO:0007669"/>
    <property type="project" value="TreeGrafter"/>
</dbReference>
<feature type="signal peptide" evidence="2">
    <location>
        <begin position="1"/>
        <end position="19"/>
    </location>
</feature>
<evidence type="ECO:0000313" key="3">
    <source>
        <dbReference type="EMBL" id="CAI4212272.1"/>
    </source>
</evidence>
<dbReference type="InterPro" id="IPR013320">
    <property type="entry name" value="ConA-like_dom_sf"/>
</dbReference>
<dbReference type="SUPFAM" id="SSF49899">
    <property type="entry name" value="Concanavalin A-like lectins/glucanases"/>
    <property type="match status" value="1"/>
</dbReference>
<accession>A0A9P1GYL9</accession>
<evidence type="ECO:0008006" key="5">
    <source>
        <dbReference type="Google" id="ProtNLM"/>
    </source>
</evidence>
<organism evidence="3 4">
    <name type="scientific">Parascedosporium putredinis</name>
    <dbReference type="NCBI Taxonomy" id="1442378"/>
    <lineage>
        <taxon>Eukaryota</taxon>
        <taxon>Fungi</taxon>
        <taxon>Dikarya</taxon>
        <taxon>Ascomycota</taxon>
        <taxon>Pezizomycotina</taxon>
        <taxon>Sordariomycetes</taxon>
        <taxon>Hypocreomycetidae</taxon>
        <taxon>Microascales</taxon>
        <taxon>Microascaceae</taxon>
        <taxon>Parascedosporium</taxon>
    </lineage>
</organism>
<evidence type="ECO:0000256" key="1">
    <source>
        <dbReference type="SAM" id="MobiDB-lite"/>
    </source>
</evidence>
<feature type="compositionally biased region" description="Low complexity" evidence="1">
    <location>
        <begin position="331"/>
        <end position="390"/>
    </location>
</feature>
<keyword evidence="4" id="KW-1185">Reference proteome</keyword>
<dbReference type="Gene3D" id="2.60.120.200">
    <property type="match status" value="1"/>
</dbReference>
<dbReference type="PANTHER" id="PTHR10963:SF24">
    <property type="entry name" value="GLYCOSIDASE C21B10.07-RELATED"/>
    <property type="match status" value="1"/>
</dbReference>
<dbReference type="AlphaFoldDB" id="A0A9P1GYL9"/>
<feature type="region of interest" description="Disordered" evidence="1">
    <location>
        <begin position="331"/>
        <end position="620"/>
    </location>
</feature>
<dbReference type="InterPro" id="IPR050546">
    <property type="entry name" value="Glycosyl_Hydrlase_16"/>
</dbReference>
<feature type="region of interest" description="Disordered" evidence="1">
    <location>
        <begin position="724"/>
        <end position="747"/>
    </location>
</feature>
<feature type="chain" id="PRO_5040377967" description="GH16 domain-containing protein" evidence="2">
    <location>
        <begin position="20"/>
        <end position="780"/>
    </location>
</feature>